<dbReference type="PANTHER" id="PTHR11606:SF13">
    <property type="entry name" value="GLUTAMATE DEHYDROGENASE 1, MITOCHONDRIAL"/>
    <property type="match status" value="1"/>
</dbReference>
<evidence type="ECO:0000256" key="3">
    <source>
        <dbReference type="SAM" id="MobiDB-lite"/>
    </source>
</evidence>
<comment type="similarity">
    <text evidence="1">Belongs to the Glu/Leu/Phe/Val dehydrogenases family.</text>
</comment>
<dbReference type="InterPro" id="IPR036291">
    <property type="entry name" value="NAD(P)-bd_dom_sf"/>
</dbReference>
<reference evidence="5" key="1">
    <citation type="submission" date="2023-03" db="EMBL/GenBank/DDBJ databases">
        <title>Actinorhabdospora filicis NBRC 111898.</title>
        <authorList>
            <person name="Ichikawa N."/>
            <person name="Sato H."/>
            <person name="Tonouchi N."/>
        </authorList>
    </citation>
    <scope>NUCLEOTIDE SEQUENCE</scope>
    <source>
        <strain evidence="5">NBRC 111898</strain>
    </source>
</reference>
<evidence type="ECO:0000313" key="5">
    <source>
        <dbReference type="EMBL" id="GLZ78264.1"/>
    </source>
</evidence>
<evidence type="ECO:0000256" key="1">
    <source>
        <dbReference type="ARBA" id="ARBA00006382"/>
    </source>
</evidence>
<keyword evidence="6" id="KW-1185">Reference proteome</keyword>
<dbReference type="RefSeq" id="WP_285663425.1">
    <property type="nucleotide sequence ID" value="NZ_BSTX01000002.1"/>
</dbReference>
<accession>A0A9W6SM22</accession>
<comment type="caution">
    <text evidence="5">The sequence shown here is derived from an EMBL/GenBank/DDBJ whole genome shotgun (WGS) entry which is preliminary data.</text>
</comment>
<feature type="region of interest" description="Disordered" evidence="3">
    <location>
        <begin position="371"/>
        <end position="395"/>
    </location>
</feature>
<dbReference type="EMBL" id="BSTX01000002">
    <property type="protein sequence ID" value="GLZ78264.1"/>
    <property type="molecule type" value="Genomic_DNA"/>
</dbReference>
<evidence type="ECO:0000313" key="6">
    <source>
        <dbReference type="Proteomes" id="UP001165079"/>
    </source>
</evidence>
<evidence type="ECO:0000259" key="4">
    <source>
        <dbReference type="SMART" id="SM00839"/>
    </source>
</evidence>
<dbReference type="AlphaFoldDB" id="A0A9W6SM22"/>
<dbReference type="InterPro" id="IPR046346">
    <property type="entry name" value="Aminoacid_DH-like_N_sf"/>
</dbReference>
<proteinExistence type="inferred from homology"/>
<dbReference type="InterPro" id="IPR006097">
    <property type="entry name" value="Glu/Leu/Phe/Val/Trp_DH_dimer"/>
</dbReference>
<dbReference type="GO" id="GO:0006538">
    <property type="term" value="P:L-glutamate catabolic process"/>
    <property type="evidence" value="ECO:0007669"/>
    <property type="project" value="TreeGrafter"/>
</dbReference>
<feature type="domain" description="Glutamate/phenylalanine/leucine/valine/L-tryptophan dehydrogenase C-terminal" evidence="4">
    <location>
        <begin position="153"/>
        <end position="370"/>
    </location>
</feature>
<organism evidence="5 6">
    <name type="scientific">Actinorhabdospora filicis</name>
    <dbReference type="NCBI Taxonomy" id="1785913"/>
    <lineage>
        <taxon>Bacteria</taxon>
        <taxon>Bacillati</taxon>
        <taxon>Actinomycetota</taxon>
        <taxon>Actinomycetes</taxon>
        <taxon>Micromonosporales</taxon>
        <taxon>Micromonosporaceae</taxon>
        <taxon>Actinorhabdospora</taxon>
    </lineage>
</organism>
<keyword evidence="2" id="KW-0560">Oxidoreductase</keyword>
<dbReference type="Gene3D" id="3.40.50.720">
    <property type="entry name" value="NAD(P)-binding Rossmann-like Domain"/>
    <property type="match status" value="1"/>
</dbReference>
<sequence length="395" mass="41470">MSQIITYTDPLEGFPGWLVYDETTCRIAAGGFRVQPGLTEGTLRALAAKMTLKQRLLGINVDGAKCGIAYDPRSRGKPEAIRRFLSFLRQELLHRMSMGCDMGTHWDELETLARAEGIPGIKSAIRAAQGLDEDAFAARMAVLRGPLGGMDLAQRRAGHVLAMIALAAAERAGLGTGLTIGLQGFGNLGRAAACSLLESAATITAVADEYGCAADPAGLDVADMLASSYQTPVPAMGHRRALPSAGLLGLPCDLLVLAAGSEAIGEDQVAAVQAPVVVVGANCGLSSTVEKLLFERGILVIPDFVGGIGGSASMEALFGPRQTPSPREVLDTLGGMSRALVTDLVDGARRNSTSVRDQALERVDTRTVLGDERPYGDSPYLQAALAERPGRRTRS</sequence>
<dbReference type="Pfam" id="PF00208">
    <property type="entry name" value="ELFV_dehydrog"/>
    <property type="match status" value="1"/>
</dbReference>
<dbReference type="SUPFAM" id="SSF51735">
    <property type="entry name" value="NAD(P)-binding Rossmann-fold domains"/>
    <property type="match status" value="1"/>
</dbReference>
<name>A0A9W6SM22_9ACTN</name>
<dbReference type="InterPro" id="IPR006096">
    <property type="entry name" value="Glu/Leu/Phe/Val/Trp_DH_C"/>
</dbReference>
<dbReference type="Proteomes" id="UP001165079">
    <property type="component" value="Unassembled WGS sequence"/>
</dbReference>
<dbReference type="GO" id="GO:0004352">
    <property type="term" value="F:glutamate dehydrogenase (NAD+) activity"/>
    <property type="evidence" value="ECO:0007669"/>
    <property type="project" value="TreeGrafter"/>
</dbReference>
<dbReference type="SMART" id="SM00839">
    <property type="entry name" value="ELFV_dehydrog"/>
    <property type="match status" value="1"/>
</dbReference>
<dbReference type="PANTHER" id="PTHR11606">
    <property type="entry name" value="GLUTAMATE DEHYDROGENASE"/>
    <property type="match status" value="1"/>
</dbReference>
<evidence type="ECO:0000256" key="2">
    <source>
        <dbReference type="ARBA" id="ARBA00023002"/>
    </source>
</evidence>
<dbReference type="Gene3D" id="3.40.50.10860">
    <property type="entry name" value="Leucine Dehydrogenase, chain A, domain 1"/>
    <property type="match status" value="1"/>
</dbReference>
<gene>
    <name evidence="5" type="ORF">Afil01_30710</name>
</gene>
<dbReference type="Pfam" id="PF02812">
    <property type="entry name" value="ELFV_dehydrog_N"/>
    <property type="match status" value="1"/>
</dbReference>
<protein>
    <recommendedName>
        <fullName evidence="4">Glutamate/phenylalanine/leucine/valine/L-tryptophan dehydrogenase C-terminal domain-containing protein</fullName>
    </recommendedName>
</protein>
<dbReference type="SUPFAM" id="SSF53223">
    <property type="entry name" value="Aminoacid dehydrogenase-like, N-terminal domain"/>
    <property type="match status" value="1"/>
</dbReference>